<protein>
    <submittedName>
        <fullName evidence="1">Uncharacterized protein</fullName>
    </submittedName>
</protein>
<reference evidence="1" key="1">
    <citation type="submission" date="2013-11" db="EMBL/GenBank/DDBJ databases">
        <title>Genome sequence of the fusiform rust pathogen reveals effectors for host alternation and coevolution with pine.</title>
        <authorList>
            <consortium name="DOE Joint Genome Institute"/>
            <person name="Smith K."/>
            <person name="Pendleton A."/>
            <person name="Kubisiak T."/>
            <person name="Anderson C."/>
            <person name="Salamov A."/>
            <person name="Aerts A."/>
            <person name="Riley R."/>
            <person name="Clum A."/>
            <person name="Lindquist E."/>
            <person name="Ence D."/>
            <person name="Campbell M."/>
            <person name="Kronenberg Z."/>
            <person name="Feau N."/>
            <person name="Dhillon B."/>
            <person name="Hamelin R."/>
            <person name="Burleigh J."/>
            <person name="Smith J."/>
            <person name="Yandell M."/>
            <person name="Nelson C."/>
            <person name="Grigoriev I."/>
            <person name="Davis J."/>
        </authorList>
    </citation>
    <scope>NUCLEOTIDE SEQUENCE</scope>
    <source>
        <strain evidence="1">G11</strain>
    </source>
</reference>
<organism evidence="1 2">
    <name type="scientific">Cronartium quercuum f. sp. fusiforme G11</name>
    <dbReference type="NCBI Taxonomy" id="708437"/>
    <lineage>
        <taxon>Eukaryota</taxon>
        <taxon>Fungi</taxon>
        <taxon>Dikarya</taxon>
        <taxon>Basidiomycota</taxon>
        <taxon>Pucciniomycotina</taxon>
        <taxon>Pucciniomycetes</taxon>
        <taxon>Pucciniales</taxon>
        <taxon>Coleosporiaceae</taxon>
        <taxon>Cronartium</taxon>
    </lineage>
</organism>
<gene>
    <name evidence="1" type="ORF">CROQUDRAFT_91882</name>
</gene>
<name>A0A9P6NK47_9BASI</name>
<accession>A0A9P6NK47</accession>
<comment type="caution">
    <text evidence="1">The sequence shown here is derived from an EMBL/GenBank/DDBJ whole genome shotgun (WGS) entry which is preliminary data.</text>
</comment>
<keyword evidence="2" id="KW-1185">Reference proteome</keyword>
<proteinExistence type="predicted"/>
<dbReference type="AlphaFoldDB" id="A0A9P6NK47"/>
<dbReference type="Proteomes" id="UP000886653">
    <property type="component" value="Unassembled WGS sequence"/>
</dbReference>
<dbReference type="EMBL" id="MU167252">
    <property type="protein sequence ID" value="KAG0147072.1"/>
    <property type="molecule type" value="Genomic_DNA"/>
</dbReference>
<evidence type="ECO:0000313" key="1">
    <source>
        <dbReference type="EMBL" id="KAG0147072.1"/>
    </source>
</evidence>
<evidence type="ECO:0000313" key="2">
    <source>
        <dbReference type="Proteomes" id="UP000886653"/>
    </source>
</evidence>
<sequence length="120" mass="14086">MLEALRSEIAWTSLRDMKRRRIFQVIGHLINVLFSQFIQPYARLMTHHTESNPNDSKAYHDISTSLFASRTMLFTPPNCFFAHSSLAKFIRIRITPISFIWLITVPLQYPYMPLINEISI</sequence>